<name>A0A831XG58_GEOME</name>
<dbReference type="InterPro" id="IPR000587">
    <property type="entry name" value="Creatinase_N"/>
</dbReference>
<dbReference type="InterPro" id="IPR000994">
    <property type="entry name" value="Pept_M24"/>
</dbReference>
<gene>
    <name evidence="7" type="ORF">ENQ87_15075</name>
</gene>
<dbReference type="Pfam" id="PF01321">
    <property type="entry name" value="Creatinase_N"/>
    <property type="match status" value="1"/>
</dbReference>
<dbReference type="CDD" id="cd01092">
    <property type="entry name" value="APP-like"/>
    <property type="match status" value="1"/>
</dbReference>
<reference evidence="7" key="1">
    <citation type="journal article" date="2020" name="mSystems">
        <title>Genome- and Community-Level Interaction Insights into Carbon Utilization and Element Cycling Functions of Hydrothermarchaeota in Hydrothermal Sediment.</title>
        <authorList>
            <person name="Zhou Z."/>
            <person name="Liu Y."/>
            <person name="Xu W."/>
            <person name="Pan J."/>
            <person name="Luo Z.H."/>
            <person name="Li M."/>
        </authorList>
    </citation>
    <scope>NUCLEOTIDE SEQUENCE [LARGE SCALE GENOMIC DNA]</scope>
    <source>
        <strain evidence="7">SpSt-349</strain>
    </source>
</reference>
<evidence type="ECO:0000256" key="2">
    <source>
        <dbReference type="ARBA" id="ARBA00022723"/>
    </source>
</evidence>
<dbReference type="InterPro" id="IPR029149">
    <property type="entry name" value="Creatin/AminoP/Spt16_N"/>
</dbReference>
<keyword evidence="1" id="KW-0645">Protease</keyword>
<keyword evidence="3" id="KW-0378">Hydrolase</keyword>
<dbReference type="Gene3D" id="3.40.350.10">
    <property type="entry name" value="Creatinase/prolidase N-terminal domain"/>
    <property type="match status" value="1"/>
</dbReference>
<evidence type="ECO:0000256" key="1">
    <source>
        <dbReference type="ARBA" id="ARBA00022670"/>
    </source>
</evidence>
<accession>A0A831XG58</accession>
<dbReference type="Gene3D" id="3.90.230.10">
    <property type="entry name" value="Creatinase/methionine aminopeptidase superfamily"/>
    <property type="match status" value="1"/>
</dbReference>
<evidence type="ECO:0000256" key="4">
    <source>
        <dbReference type="ARBA" id="ARBA00023049"/>
    </source>
</evidence>
<dbReference type="InterPro" id="IPR001131">
    <property type="entry name" value="Peptidase_M24B_aminopep-P_CS"/>
</dbReference>
<keyword evidence="2" id="KW-0479">Metal-binding</keyword>
<dbReference type="GO" id="GO:0006508">
    <property type="term" value="P:proteolysis"/>
    <property type="evidence" value="ECO:0007669"/>
    <property type="project" value="UniProtKB-KW"/>
</dbReference>
<dbReference type="PANTHER" id="PTHR46112">
    <property type="entry name" value="AMINOPEPTIDASE"/>
    <property type="match status" value="1"/>
</dbReference>
<comment type="caution">
    <text evidence="7">The sequence shown here is derived from an EMBL/GenBank/DDBJ whole genome shotgun (WGS) entry which is preliminary data.</text>
</comment>
<dbReference type="FunFam" id="3.90.230.10:FF:000014">
    <property type="entry name" value="Aminopeptidase P family protein"/>
    <property type="match status" value="1"/>
</dbReference>
<dbReference type="SUPFAM" id="SSF55920">
    <property type="entry name" value="Creatinase/aminopeptidase"/>
    <property type="match status" value="1"/>
</dbReference>
<sequence>MLESRIDKARGCAEKHGLDAILFFNLSNVRYLAGFTGSDGVFVAGRGACWFLTDSRYTTQAAREVTGCPTIEYRVKLDGIAELLAGQGLRRVGFEAEHTTVALLTALTAKAPAVEFVPIGEELTTLRTVKDAGELDLLAETARIASDALLASLAGLRHGVVEREYALDLEFAMRRAGADDKSFDFIVASGERGALPHGRASEKHVASGELVTIDFGAVYGGYHSDETVTVCLGKPDGRQREIYGIVKEAHDRAVAAVRPGVSFRELDAIARGFIEEQGYGAFFGHGLGHGVGLDVHEKPVVSPRGEGVAEEGMVFTIEPGIYIPGWGGVRIEDTVAVTADGCRLLTRVPKELIVLNP</sequence>
<evidence type="ECO:0000256" key="3">
    <source>
        <dbReference type="ARBA" id="ARBA00022801"/>
    </source>
</evidence>
<protein>
    <submittedName>
        <fullName evidence="7">Aminopeptidase P family protein</fullName>
    </submittedName>
</protein>
<keyword evidence="4" id="KW-0482">Metalloprotease</keyword>
<dbReference type="PRINTS" id="PR00599">
    <property type="entry name" value="MAPEPTIDASE"/>
</dbReference>
<dbReference type="Pfam" id="PF00557">
    <property type="entry name" value="Peptidase_M24"/>
    <property type="match status" value="1"/>
</dbReference>
<dbReference type="SUPFAM" id="SSF53092">
    <property type="entry name" value="Creatinase/prolidase N-terminal domain"/>
    <property type="match status" value="1"/>
</dbReference>
<keyword evidence="7" id="KW-0031">Aminopeptidase</keyword>
<feature type="domain" description="Creatinase N-terminal" evidence="6">
    <location>
        <begin position="5"/>
        <end position="129"/>
    </location>
</feature>
<organism evidence="7">
    <name type="scientific">Geobacter metallireducens</name>
    <dbReference type="NCBI Taxonomy" id="28232"/>
    <lineage>
        <taxon>Bacteria</taxon>
        <taxon>Pseudomonadati</taxon>
        <taxon>Thermodesulfobacteriota</taxon>
        <taxon>Desulfuromonadia</taxon>
        <taxon>Geobacterales</taxon>
        <taxon>Geobacteraceae</taxon>
        <taxon>Geobacter</taxon>
    </lineage>
</organism>
<dbReference type="GO" id="GO:0004177">
    <property type="term" value="F:aminopeptidase activity"/>
    <property type="evidence" value="ECO:0007669"/>
    <property type="project" value="UniProtKB-KW"/>
</dbReference>
<dbReference type="PANTHER" id="PTHR46112:SF3">
    <property type="entry name" value="AMINOPEPTIDASE YPDF"/>
    <property type="match status" value="1"/>
</dbReference>
<dbReference type="AlphaFoldDB" id="A0A831XG58"/>
<dbReference type="EMBL" id="DSOV01000071">
    <property type="protein sequence ID" value="HEN43662.1"/>
    <property type="molecule type" value="Genomic_DNA"/>
</dbReference>
<dbReference type="PROSITE" id="PS00491">
    <property type="entry name" value="PROLINE_PEPTIDASE"/>
    <property type="match status" value="1"/>
</dbReference>
<evidence type="ECO:0000259" key="5">
    <source>
        <dbReference type="Pfam" id="PF00557"/>
    </source>
</evidence>
<feature type="domain" description="Peptidase M24" evidence="5">
    <location>
        <begin position="138"/>
        <end position="339"/>
    </location>
</feature>
<proteinExistence type="predicted"/>
<dbReference type="InterPro" id="IPR036005">
    <property type="entry name" value="Creatinase/aminopeptidase-like"/>
</dbReference>
<dbReference type="GO" id="GO:0008235">
    <property type="term" value="F:metalloexopeptidase activity"/>
    <property type="evidence" value="ECO:0007669"/>
    <property type="project" value="UniProtKB-ARBA"/>
</dbReference>
<dbReference type="InterPro" id="IPR001714">
    <property type="entry name" value="Pept_M24_MAP"/>
</dbReference>
<dbReference type="GO" id="GO:0046872">
    <property type="term" value="F:metal ion binding"/>
    <property type="evidence" value="ECO:0007669"/>
    <property type="project" value="UniProtKB-KW"/>
</dbReference>
<dbReference type="InterPro" id="IPR050659">
    <property type="entry name" value="Peptidase_M24B"/>
</dbReference>
<evidence type="ECO:0000313" key="7">
    <source>
        <dbReference type="EMBL" id="HEN43662.1"/>
    </source>
</evidence>
<evidence type="ECO:0000259" key="6">
    <source>
        <dbReference type="Pfam" id="PF01321"/>
    </source>
</evidence>